<protein>
    <recommendedName>
        <fullName evidence="8">Abasic site processing protein</fullName>
        <ecNumber evidence="8">3.4.-.-</ecNumber>
    </recommendedName>
</protein>
<evidence type="ECO:0000256" key="2">
    <source>
        <dbReference type="ARBA" id="ARBA00022670"/>
    </source>
</evidence>
<comment type="caution">
    <text evidence="9">The sequence shown here is derived from an EMBL/GenBank/DDBJ whole genome shotgun (WGS) entry which is preliminary data.</text>
</comment>
<evidence type="ECO:0000256" key="4">
    <source>
        <dbReference type="ARBA" id="ARBA00022801"/>
    </source>
</evidence>
<dbReference type="Gene3D" id="3.90.1680.10">
    <property type="entry name" value="SOS response associated peptidase-like"/>
    <property type="match status" value="1"/>
</dbReference>
<dbReference type="RefSeq" id="WP_343850934.1">
    <property type="nucleotide sequence ID" value="NZ_BAAAFI010000008.1"/>
</dbReference>
<dbReference type="EC" id="3.4.-.-" evidence="8"/>
<keyword evidence="6" id="KW-0238">DNA-binding</keyword>
<reference evidence="10" key="1">
    <citation type="journal article" date="2019" name="Int. J. Syst. Evol. Microbiol.">
        <title>The Global Catalogue of Microorganisms (GCM) 10K type strain sequencing project: providing services to taxonomists for standard genome sequencing and annotation.</title>
        <authorList>
            <consortium name="The Broad Institute Genomics Platform"/>
            <consortium name="The Broad Institute Genome Sequencing Center for Infectious Disease"/>
            <person name="Wu L."/>
            <person name="Ma J."/>
        </authorList>
    </citation>
    <scope>NUCLEOTIDE SEQUENCE [LARGE SCALE GENOMIC DNA]</scope>
    <source>
        <strain evidence="10">JCM 16112</strain>
    </source>
</reference>
<evidence type="ECO:0000313" key="10">
    <source>
        <dbReference type="Proteomes" id="UP001500469"/>
    </source>
</evidence>
<keyword evidence="3" id="KW-0227">DNA damage</keyword>
<proteinExistence type="inferred from homology"/>
<evidence type="ECO:0000256" key="8">
    <source>
        <dbReference type="RuleBase" id="RU364100"/>
    </source>
</evidence>
<dbReference type="PANTHER" id="PTHR13604">
    <property type="entry name" value="DC12-RELATED"/>
    <property type="match status" value="1"/>
</dbReference>
<evidence type="ECO:0000256" key="6">
    <source>
        <dbReference type="ARBA" id="ARBA00023125"/>
    </source>
</evidence>
<dbReference type="InterPro" id="IPR003738">
    <property type="entry name" value="SRAP"/>
</dbReference>
<accession>A0ABP3YC25</accession>
<evidence type="ECO:0000256" key="3">
    <source>
        <dbReference type="ARBA" id="ARBA00022763"/>
    </source>
</evidence>
<keyword evidence="4 8" id="KW-0378">Hydrolase</keyword>
<dbReference type="Proteomes" id="UP001500469">
    <property type="component" value="Unassembled WGS sequence"/>
</dbReference>
<dbReference type="InterPro" id="IPR036590">
    <property type="entry name" value="SRAP-like"/>
</dbReference>
<dbReference type="EMBL" id="BAAAFI010000008">
    <property type="protein sequence ID" value="GAA0878986.1"/>
    <property type="molecule type" value="Genomic_DNA"/>
</dbReference>
<evidence type="ECO:0000256" key="5">
    <source>
        <dbReference type="ARBA" id="ARBA00023124"/>
    </source>
</evidence>
<sequence length="205" mass="23938">MCFYFFSDGQWLAELSTDELYGPWVKQLDAFEGQHYNVGFAHPKLNILTNDFENPIAQMEWGLLPHWAKDKSFQKNTLNARLETLEEKPSFRSYVNKRCLIPAESFVEWQWLDPKGKTKQKYRIREKGESWLSFAGLYSSWTDKATGEIIPTFTIITREAEGIMREIHNTKLRMPMIVSKQERDLWLAGEIDVATPPELEAEKAE</sequence>
<gene>
    <name evidence="9" type="ORF">GCM10009119_19540</name>
</gene>
<comment type="similarity">
    <text evidence="1 8">Belongs to the SOS response-associated peptidase family.</text>
</comment>
<organism evidence="9 10">
    <name type="scientific">Algoriphagus jejuensis</name>
    <dbReference type="NCBI Taxonomy" id="419934"/>
    <lineage>
        <taxon>Bacteria</taxon>
        <taxon>Pseudomonadati</taxon>
        <taxon>Bacteroidota</taxon>
        <taxon>Cytophagia</taxon>
        <taxon>Cytophagales</taxon>
        <taxon>Cyclobacteriaceae</taxon>
        <taxon>Algoriphagus</taxon>
    </lineage>
</organism>
<evidence type="ECO:0000313" key="9">
    <source>
        <dbReference type="EMBL" id="GAA0878986.1"/>
    </source>
</evidence>
<keyword evidence="2 8" id="KW-0645">Protease</keyword>
<keyword evidence="10" id="KW-1185">Reference proteome</keyword>
<evidence type="ECO:0000256" key="1">
    <source>
        <dbReference type="ARBA" id="ARBA00008136"/>
    </source>
</evidence>
<keyword evidence="5" id="KW-0190">Covalent protein-DNA linkage</keyword>
<dbReference type="Pfam" id="PF02586">
    <property type="entry name" value="SRAP"/>
    <property type="match status" value="1"/>
</dbReference>
<dbReference type="SUPFAM" id="SSF143081">
    <property type="entry name" value="BB1717-like"/>
    <property type="match status" value="1"/>
</dbReference>
<name>A0ABP3YC25_9BACT</name>
<dbReference type="PANTHER" id="PTHR13604:SF0">
    <property type="entry name" value="ABASIC SITE PROCESSING PROTEIN HMCES"/>
    <property type="match status" value="1"/>
</dbReference>
<evidence type="ECO:0000256" key="7">
    <source>
        <dbReference type="ARBA" id="ARBA00023239"/>
    </source>
</evidence>
<keyword evidence="7" id="KW-0456">Lyase</keyword>